<feature type="domain" description="DOT1" evidence="13">
    <location>
        <begin position="1"/>
        <end position="305"/>
    </location>
</feature>
<dbReference type="InterPro" id="IPR030445">
    <property type="entry name" value="H3-K79_meTrfase"/>
</dbReference>
<evidence type="ECO:0000256" key="10">
    <source>
        <dbReference type="ARBA" id="ARBA00047770"/>
    </source>
</evidence>
<dbReference type="GO" id="GO:0006281">
    <property type="term" value="P:DNA repair"/>
    <property type="evidence" value="ECO:0007669"/>
    <property type="project" value="TreeGrafter"/>
</dbReference>
<evidence type="ECO:0000313" key="14">
    <source>
        <dbReference type="Proteomes" id="UP000095280"/>
    </source>
</evidence>
<dbReference type="PANTHER" id="PTHR21451">
    <property type="entry name" value="HISTONE H3 METHYLTRANSFERASE"/>
    <property type="match status" value="1"/>
</dbReference>
<comment type="miscellaneous">
    <text evidence="11">In contrast to other lysine histone methyltransferases, it does not contain a SET domain, suggesting the existence of another mechanism for methylation of lysine residues of histones.</text>
</comment>
<dbReference type="PROSITE" id="PS51569">
    <property type="entry name" value="DOT1"/>
    <property type="match status" value="1"/>
</dbReference>
<keyword evidence="4 11" id="KW-0489">Methyltransferase</keyword>
<feature type="region of interest" description="Disordered" evidence="12">
    <location>
        <begin position="541"/>
        <end position="640"/>
    </location>
</feature>
<dbReference type="AlphaFoldDB" id="A0A1I8FZA5"/>
<sequence length="707" mass="77682">PDDGGEDGSEALDTLRLILSELPLLAEDTDVAAALRQADPRRFVTLQRLCDAYNRRLRALRSTLDPEEFNKLVPRRASVPHLKHIVSLAYNRAVEDPDVLNRYEAFSPEVYGETSFELINHMLEHVKFSPDDTFIDLGSGVGQVVVQVAAATQVKRCIGIEKADIPARYAAELSVQFKRWMAFFGKEYQPFELRHDDFLADNYRELIANCTVIFVNNFAFGPRVDHDLKERFAQLKEGARIVSSKVFCPLNFRITDRNLSDIGSILTVEELDPLESAVSWTNTPFSYYLHVVDYKQLEHYFASLKNPELKKQQAAATGAVRRDRRGRPIDLARSTSSAALCTSRQNSSGNSNGGTNGNQQQELAGSSAPPDNGIVSSAPASIAGAGGGSRHHHGNNGGAASSSSSNGGGSRASAAAGRRRAKAVRRRRQAGLSLLHASTLASHSRPVPQANAPSLSGFADGYTTSRHCREFAGLDAVRSCSDLRETAYSLERHADTLVQPPGMDRLLAAMGTVMTAWLRQTARPDFRQELLNRVKAERERRRRLRIGSETGGRPGSRGHRRAQSAPARARHRDGPASELFQRLPTHPAREQRAEGAPGPAPRRARPAGAGRLRRQRRRCIHPARLAPDPDDSERPDPLTDPAELRFNQQLVGRPGRQQQWLFGHSGSAHRLGSRRVQQAGCQIGVRPVHVAAKAGLARRPAVAAVQN</sequence>
<dbReference type="GO" id="GO:0140956">
    <property type="term" value="F:histone H3K79 trimethyltransferase activity"/>
    <property type="evidence" value="ECO:0007669"/>
    <property type="project" value="UniProtKB-EC"/>
</dbReference>
<dbReference type="PANTHER" id="PTHR21451:SF0">
    <property type="entry name" value="HISTONE-LYSINE N-METHYLTRANSFERASE, H3 LYSINE-79 SPECIFIC"/>
    <property type="match status" value="1"/>
</dbReference>
<keyword evidence="5 11" id="KW-0808">Transferase</keyword>
<dbReference type="Proteomes" id="UP000095280">
    <property type="component" value="Unplaced"/>
</dbReference>
<comment type="catalytic activity">
    <reaction evidence="10 11">
        <text>L-lysyl(79)-[histone H3] + 3 S-adenosyl-L-methionine = N(6),N(6),N(6)-trimethyl-L-lysyl(79)-[histone H3] + 3 S-adenosyl-L-homocysteine + 3 H(+)</text>
        <dbReference type="Rhea" id="RHEA:60328"/>
        <dbReference type="Rhea" id="RHEA-COMP:15549"/>
        <dbReference type="Rhea" id="RHEA-COMP:15552"/>
        <dbReference type="ChEBI" id="CHEBI:15378"/>
        <dbReference type="ChEBI" id="CHEBI:29969"/>
        <dbReference type="ChEBI" id="CHEBI:57856"/>
        <dbReference type="ChEBI" id="CHEBI:59789"/>
        <dbReference type="ChEBI" id="CHEBI:61961"/>
        <dbReference type="EC" id="2.1.1.360"/>
    </reaction>
</comment>
<evidence type="ECO:0000256" key="6">
    <source>
        <dbReference type="ARBA" id="ARBA00022691"/>
    </source>
</evidence>
<evidence type="ECO:0000256" key="2">
    <source>
        <dbReference type="ARBA" id="ARBA00012190"/>
    </source>
</evidence>
<organism evidence="14 15">
    <name type="scientific">Macrostomum lignano</name>
    <dbReference type="NCBI Taxonomy" id="282301"/>
    <lineage>
        <taxon>Eukaryota</taxon>
        <taxon>Metazoa</taxon>
        <taxon>Spiralia</taxon>
        <taxon>Lophotrochozoa</taxon>
        <taxon>Platyhelminthes</taxon>
        <taxon>Rhabditophora</taxon>
        <taxon>Macrostomorpha</taxon>
        <taxon>Macrostomida</taxon>
        <taxon>Macrostomidae</taxon>
        <taxon>Macrostomum</taxon>
    </lineage>
</organism>
<dbReference type="InterPro" id="IPR025789">
    <property type="entry name" value="DOT1_dom"/>
</dbReference>
<dbReference type="WBParaSite" id="maker-uti_cns_0000322-snap-gene-2.3-mRNA-1">
    <property type="protein sequence ID" value="maker-uti_cns_0000322-snap-gene-2.3-mRNA-1"/>
    <property type="gene ID" value="maker-uti_cns_0000322-snap-gene-2.3"/>
</dbReference>
<evidence type="ECO:0000256" key="3">
    <source>
        <dbReference type="ARBA" id="ARBA00020987"/>
    </source>
</evidence>
<evidence type="ECO:0000256" key="12">
    <source>
        <dbReference type="SAM" id="MobiDB-lite"/>
    </source>
</evidence>
<dbReference type="GO" id="GO:0005634">
    <property type="term" value="C:nucleus"/>
    <property type="evidence" value="ECO:0007669"/>
    <property type="project" value="UniProtKB-SubCell"/>
</dbReference>
<proteinExistence type="inferred from homology"/>
<accession>A0A1I8FZA5</accession>
<evidence type="ECO:0000256" key="11">
    <source>
        <dbReference type="RuleBase" id="RU271113"/>
    </source>
</evidence>
<comment type="function">
    <text evidence="11">Histone methyltransferase that specifically trimethylates histone H3 to form H3K79me3. This methylation is required for telomere silencing and for the pachytene checkpoint during the meiotic cell cycle by allowing the recruitment of RAD9 to double strand breaks. Nucleosomes are preferred as substrate compared to free histone.</text>
</comment>
<evidence type="ECO:0000256" key="5">
    <source>
        <dbReference type="ARBA" id="ARBA00022679"/>
    </source>
</evidence>
<keyword evidence="8 11" id="KW-0539">Nucleus</keyword>
<feature type="compositionally biased region" description="Basic residues" evidence="12">
    <location>
        <begin position="417"/>
        <end position="428"/>
    </location>
</feature>
<dbReference type="Gene3D" id="1.10.260.60">
    <property type="match status" value="1"/>
</dbReference>
<dbReference type="FunFam" id="3.40.50.150:FF:000033">
    <property type="entry name" value="Histone-lysine N-methyltransferase, H3 lysine-79 specific"/>
    <property type="match status" value="1"/>
</dbReference>
<dbReference type="EC" id="2.1.1.360" evidence="2 11"/>
<reference evidence="15" key="1">
    <citation type="submission" date="2016-11" db="UniProtKB">
        <authorList>
            <consortium name="WormBaseParasite"/>
        </authorList>
    </citation>
    <scope>IDENTIFICATION</scope>
</reference>
<dbReference type="InterPro" id="IPR029063">
    <property type="entry name" value="SAM-dependent_MTases_sf"/>
</dbReference>
<dbReference type="GO" id="GO:0000077">
    <property type="term" value="P:DNA damage checkpoint signaling"/>
    <property type="evidence" value="ECO:0007669"/>
    <property type="project" value="TreeGrafter"/>
</dbReference>
<evidence type="ECO:0000256" key="9">
    <source>
        <dbReference type="ARBA" id="ARBA00029821"/>
    </source>
</evidence>
<dbReference type="Pfam" id="PF08123">
    <property type="entry name" value="DOT1"/>
    <property type="match status" value="1"/>
</dbReference>
<name>A0A1I8FZA5_9PLAT</name>
<feature type="compositionally biased region" description="Basic residues" evidence="12">
    <location>
        <begin position="611"/>
        <end position="621"/>
    </location>
</feature>
<dbReference type="SUPFAM" id="SSF53335">
    <property type="entry name" value="S-adenosyl-L-methionine-dependent methyltransferases"/>
    <property type="match status" value="1"/>
</dbReference>
<protein>
    <recommendedName>
        <fullName evidence="3 11">Histone-lysine N-methyltransferase, H3 lysine-79 specific</fullName>
        <ecNumber evidence="2 11">2.1.1.360</ecNumber>
    </recommendedName>
    <alternativeName>
        <fullName evidence="9 11">Histone H3-K79 methyltransferase</fullName>
    </alternativeName>
</protein>
<evidence type="ECO:0000256" key="4">
    <source>
        <dbReference type="ARBA" id="ARBA00022603"/>
    </source>
</evidence>
<feature type="compositionally biased region" description="Low complexity" evidence="12">
    <location>
        <begin position="398"/>
        <end position="416"/>
    </location>
</feature>
<feature type="region of interest" description="Disordered" evidence="12">
    <location>
        <begin position="311"/>
        <end position="428"/>
    </location>
</feature>
<evidence type="ECO:0000256" key="8">
    <source>
        <dbReference type="ARBA" id="ARBA00023242"/>
    </source>
</evidence>
<evidence type="ECO:0000313" key="15">
    <source>
        <dbReference type="WBParaSite" id="maker-uti_cns_0000322-snap-gene-2.3-mRNA-1"/>
    </source>
</evidence>
<keyword evidence="7 11" id="KW-0156">Chromatin regulator</keyword>
<keyword evidence="6 11" id="KW-0949">S-adenosyl-L-methionine</keyword>
<comment type="similarity">
    <text evidence="11">Belongs to the class I-like SAM-binding methyltransferase superfamily. DOT1 family.</text>
</comment>
<dbReference type="Gene3D" id="3.40.50.150">
    <property type="entry name" value="Vaccinia Virus protein VP39"/>
    <property type="match status" value="1"/>
</dbReference>
<comment type="subcellular location">
    <subcellularLocation>
        <location evidence="1 11">Nucleus</location>
    </subcellularLocation>
</comment>
<evidence type="ECO:0000256" key="7">
    <source>
        <dbReference type="ARBA" id="ARBA00022853"/>
    </source>
</evidence>
<dbReference type="GO" id="GO:0032259">
    <property type="term" value="P:methylation"/>
    <property type="evidence" value="ECO:0007669"/>
    <property type="project" value="UniProtKB-KW"/>
</dbReference>
<keyword evidence="14" id="KW-1185">Reference proteome</keyword>
<evidence type="ECO:0000259" key="13">
    <source>
        <dbReference type="PROSITE" id="PS51569"/>
    </source>
</evidence>
<evidence type="ECO:0000256" key="1">
    <source>
        <dbReference type="ARBA" id="ARBA00004123"/>
    </source>
</evidence>